<dbReference type="FunFam" id="3.30.160.60:FF:002095">
    <property type="entry name" value="ras-responsive element-binding protein 1"/>
    <property type="match status" value="1"/>
</dbReference>
<dbReference type="PANTHER" id="PTHR46451:SF1">
    <property type="entry name" value="RAS-RESPONSIVE ELEMENT-BINDING PROTEIN 1"/>
    <property type="match status" value="1"/>
</dbReference>
<feature type="compositionally biased region" description="Basic and acidic residues" evidence="2">
    <location>
        <begin position="61"/>
        <end position="80"/>
    </location>
</feature>
<feature type="compositionally biased region" description="Acidic residues" evidence="2">
    <location>
        <begin position="1320"/>
        <end position="1334"/>
    </location>
</feature>
<feature type="domain" description="C2H2-type" evidence="3">
    <location>
        <begin position="1207"/>
        <end position="1234"/>
    </location>
</feature>
<reference evidence="4 5" key="1">
    <citation type="journal article" date="2018" name="Nat. Ecol. Evol.">
        <title>Genomic signatures of mitonuclear coevolution across populations of Tigriopus californicus.</title>
        <authorList>
            <person name="Barreto F.S."/>
            <person name="Watson E.T."/>
            <person name="Lima T.G."/>
            <person name="Willett C.S."/>
            <person name="Edmands S."/>
            <person name="Li W."/>
            <person name="Burton R.S."/>
        </authorList>
    </citation>
    <scope>NUCLEOTIDE SEQUENCE [LARGE SCALE GENOMIC DNA]</scope>
    <source>
        <strain evidence="4 5">San Diego</strain>
    </source>
</reference>
<dbReference type="Pfam" id="PF12874">
    <property type="entry name" value="zf-met"/>
    <property type="match status" value="1"/>
</dbReference>
<evidence type="ECO:0000256" key="2">
    <source>
        <dbReference type="SAM" id="MobiDB-lite"/>
    </source>
</evidence>
<evidence type="ECO:0000313" key="5">
    <source>
        <dbReference type="Proteomes" id="UP000318571"/>
    </source>
</evidence>
<dbReference type="Proteomes" id="UP000318571">
    <property type="component" value="Chromosome 8"/>
</dbReference>
<dbReference type="InterPro" id="IPR013087">
    <property type="entry name" value="Znf_C2H2_type"/>
</dbReference>
<feature type="compositionally biased region" description="Acidic residues" evidence="2">
    <location>
        <begin position="81"/>
        <end position="102"/>
    </location>
</feature>
<dbReference type="SUPFAM" id="SSF57667">
    <property type="entry name" value="beta-beta-alpha zinc fingers"/>
    <property type="match status" value="6"/>
</dbReference>
<feature type="compositionally biased region" description="Basic and acidic residues" evidence="2">
    <location>
        <begin position="725"/>
        <end position="739"/>
    </location>
</feature>
<feature type="domain" description="C2H2-type" evidence="3">
    <location>
        <begin position="207"/>
        <end position="234"/>
    </location>
</feature>
<feature type="domain" description="C2H2-type" evidence="3">
    <location>
        <begin position="558"/>
        <end position="587"/>
    </location>
</feature>
<evidence type="ECO:0000313" key="4">
    <source>
        <dbReference type="EMBL" id="TRY61848.1"/>
    </source>
</evidence>
<dbReference type="STRING" id="6832.A0A553N8T1"/>
<feature type="compositionally biased region" description="Basic and acidic residues" evidence="2">
    <location>
        <begin position="1293"/>
        <end position="1304"/>
    </location>
</feature>
<comment type="caution">
    <text evidence="4">The sequence shown here is derived from an EMBL/GenBank/DDBJ whole genome shotgun (WGS) entry which is preliminary data.</text>
</comment>
<feature type="domain" description="C2H2-type" evidence="3">
    <location>
        <begin position="179"/>
        <end position="206"/>
    </location>
</feature>
<feature type="domain" description="C2H2-type" evidence="3">
    <location>
        <begin position="138"/>
        <end position="165"/>
    </location>
</feature>
<dbReference type="PROSITE" id="PS00028">
    <property type="entry name" value="ZINC_FINGER_C2H2_1"/>
    <property type="match status" value="11"/>
</dbReference>
<dbReference type="GO" id="GO:0008270">
    <property type="term" value="F:zinc ion binding"/>
    <property type="evidence" value="ECO:0007669"/>
    <property type="project" value="UniProtKB-KW"/>
</dbReference>
<dbReference type="PANTHER" id="PTHR46451">
    <property type="entry name" value="RAS-RESPONSIVE ELEMENT-BINDING PROTEIN 1"/>
    <property type="match status" value="1"/>
</dbReference>
<feature type="region of interest" description="Disordered" evidence="2">
    <location>
        <begin position="721"/>
        <end position="775"/>
    </location>
</feature>
<feature type="compositionally biased region" description="Basic and acidic residues" evidence="2">
    <location>
        <begin position="935"/>
        <end position="948"/>
    </location>
</feature>
<feature type="region of interest" description="Disordered" evidence="2">
    <location>
        <begin position="1"/>
        <end position="103"/>
    </location>
</feature>
<feature type="compositionally biased region" description="Low complexity" evidence="2">
    <location>
        <begin position="901"/>
        <end position="910"/>
    </location>
</feature>
<feature type="region of interest" description="Disordered" evidence="2">
    <location>
        <begin position="1155"/>
        <end position="1202"/>
    </location>
</feature>
<gene>
    <name evidence="4" type="ORF">TCAL_10553</name>
</gene>
<evidence type="ECO:0000256" key="1">
    <source>
        <dbReference type="PROSITE-ProRule" id="PRU00042"/>
    </source>
</evidence>
<feature type="compositionally biased region" description="Basic and acidic residues" evidence="2">
    <location>
        <begin position="961"/>
        <end position="973"/>
    </location>
</feature>
<dbReference type="FunFam" id="3.30.160.60:FF:001788">
    <property type="entry name" value="ras-responsive element-binding protein 1"/>
    <property type="match status" value="1"/>
</dbReference>
<accession>A0A553N8T1</accession>
<organism evidence="4 5">
    <name type="scientific">Tigriopus californicus</name>
    <name type="common">Marine copepod</name>
    <dbReference type="NCBI Taxonomy" id="6832"/>
    <lineage>
        <taxon>Eukaryota</taxon>
        <taxon>Metazoa</taxon>
        <taxon>Ecdysozoa</taxon>
        <taxon>Arthropoda</taxon>
        <taxon>Crustacea</taxon>
        <taxon>Multicrustacea</taxon>
        <taxon>Hexanauplia</taxon>
        <taxon>Copepoda</taxon>
        <taxon>Harpacticoida</taxon>
        <taxon>Harpacticidae</taxon>
        <taxon>Tigriopus</taxon>
    </lineage>
</organism>
<dbReference type="InterPro" id="IPR052795">
    <property type="entry name" value="RREB1"/>
</dbReference>
<feature type="compositionally biased region" description="Low complexity" evidence="2">
    <location>
        <begin position="473"/>
        <end position="483"/>
    </location>
</feature>
<feature type="region of interest" description="Disordered" evidence="2">
    <location>
        <begin position="247"/>
        <end position="287"/>
    </location>
</feature>
<keyword evidence="1" id="KW-0862">Zinc</keyword>
<feature type="domain" description="C2H2-type" evidence="3">
    <location>
        <begin position="311"/>
        <end position="338"/>
    </location>
</feature>
<feature type="compositionally biased region" description="Basic and acidic residues" evidence="2">
    <location>
        <begin position="34"/>
        <end position="48"/>
    </location>
</feature>
<dbReference type="SMART" id="SM00355">
    <property type="entry name" value="ZnF_C2H2"/>
    <property type="match status" value="13"/>
</dbReference>
<dbReference type="GO" id="GO:0000978">
    <property type="term" value="F:RNA polymerase II cis-regulatory region sequence-specific DNA binding"/>
    <property type="evidence" value="ECO:0007669"/>
    <property type="project" value="TreeGrafter"/>
</dbReference>
<feature type="region of interest" description="Disordered" evidence="2">
    <location>
        <begin position="901"/>
        <end position="1127"/>
    </location>
</feature>
<feature type="region of interest" description="Disordered" evidence="2">
    <location>
        <begin position="1378"/>
        <end position="1422"/>
    </location>
</feature>
<dbReference type="GO" id="GO:0005634">
    <property type="term" value="C:nucleus"/>
    <property type="evidence" value="ECO:0007669"/>
    <property type="project" value="TreeGrafter"/>
</dbReference>
<dbReference type="InterPro" id="IPR036236">
    <property type="entry name" value="Znf_C2H2_sf"/>
</dbReference>
<proteinExistence type="predicted"/>
<name>A0A553N8T1_TIGCA</name>
<feature type="domain" description="C2H2-type" evidence="3">
    <location>
        <begin position="588"/>
        <end position="616"/>
    </location>
</feature>
<feature type="compositionally biased region" description="Basic and acidic residues" evidence="2">
    <location>
        <begin position="1043"/>
        <end position="1052"/>
    </location>
</feature>
<evidence type="ECO:0000259" key="3">
    <source>
        <dbReference type="PROSITE" id="PS50157"/>
    </source>
</evidence>
<feature type="region of interest" description="Disordered" evidence="2">
    <location>
        <begin position="455"/>
        <end position="516"/>
    </location>
</feature>
<sequence>MSKSDEKTVASSVVQGAKRRKQLRTSRVTPTQPPEHEHQDDKGSDALEAKSPVSAAIPELVDPRLDEMKDQESWKETREDEMGEVDLDLDETKDDDDDEENGETVLEERVLLDEDLPPIPKAIITATTVITTSHDHTYKCPRCLQILDTQKEFTAHIRAHNEVKPHPDPNDPTGQAKVYYCSLCCKMLSSFSSLDRHMLVHSGERPFSCELCGQTFTTNGNMHRHKRTHTAKELQEYGEAMGGLIMSTGRRGGGRKRKAPPASPGGDGGLSPTKKSGKTPEISKMEPLVNLPNHLTPTSSGMIQSDPTKSPICPLCQESFASEVHLESHILAHHKTNPNKCDECGFVCDYPNMLQVHKFFHRNPFTLPPSSISSAIAPLCLPTAPPTSLSAFVPPSSLMNHSTAFLTQEFPRLAEAFLANEDPRHGKPVSAFSDKQPIVTPNKYCDTNAPPCALYQSHGSPGPKLNLGDNQESHQTSTSSNRSKSSERHENSNSDFGAEGNDTSSENGELIGAHDDHDPIIKDMKLKGEFPCRLCPAVYPNLRALKGHNKEHLNKAPYLCNVGACTYSSGDKSTLTRHMRTHTGEKPYECKLCNYGFTTKANCERHLKNKHGKTNREDIRECLILHETDDAEHSNPKMQQMDDHGNFRCKVCKQHFFTSEKVIAHAMREHPAYADKADHIFEELRTNRSCEPKEKIGDLGGPSMVPRTSHYHSLSQLRPLLPSQLKDKGGKLSGEKTNVDEEDTPLDLSRPTKTDQFGVTSLPPNPVTTTTVSGSAPQLSLPALDALNPTTALTMRLFSPLMIPGVPLMQGPGPTSCAIPTTSTLATTATPIANPMSFPLAQFMPSMASALNFFSSSHLESLQAEMKQRLQVPSHGSQHQTILAAATAAAAVAAAAAATTSSGTSAPSQAPIGPKDVCAFLPGSPQSDQLLRKPQGGEKGKDPGKDGTRPSISTTNGVGPSRDEEKSENSIPEKKKRQAKGTKRESKSDGDINDLDQSSDSESNYKMVIKDGVLMKKQKQRRYRTERPYGCDHCNARFTLRSNMERHIKQQHPDFWSSKPRGSRRSTSSSTPSLAAHLQEKSMDQDESKDNRSDTSDPREVIEVDSEGGENEKEVSNDAATLVVDGKADTKTEDELVSVSTLLNSTSNHHLEAILDSNGVDGDDEEEECQGEDEDMHDDEDSCNGDDSSSTASERRKSAYSAAPHKIQCPKCPRKFPWISSLNRHLLTHSGDKPYKCRSCFLLFTTKSNCDRHQLRKHGNNNNDQAFSMRNVSERPFKCELCPSSSFSTEDNLQLHRDSKHSKQEMANGQVTDVGHESEGGEPEDDYDDDDQDQDQSGQQQKQPPQQQQQQHRNQEFSSLSLSRDTLEVVVPLKNCGGTTKAEITSSPTSNGHHNHLLHHHHHHHHRQQPSELKGRKKKKSLMDTIAKLSSAVEKQGGEDIL</sequence>
<feature type="region of interest" description="Disordered" evidence="2">
    <location>
        <begin position="1285"/>
        <end position="1363"/>
    </location>
</feature>
<keyword evidence="1" id="KW-0863">Zinc-finger</keyword>
<dbReference type="OMA" id="SLVFKCH"/>
<feature type="compositionally biased region" description="Polar residues" evidence="2">
    <location>
        <begin position="1382"/>
        <end position="1392"/>
    </location>
</feature>
<feature type="compositionally biased region" description="Basic residues" evidence="2">
    <location>
        <begin position="1393"/>
        <end position="1408"/>
    </location>
</feature>
<protein>
    <recommendedName>
        <fullName evidence="3">C2H2-type domain-containing protein</fullName>
    </recommendedName>
</protein>
<feature type="compositionally biased region" description="Low complexity" evidence="2">
    <location>
        <begin position="1335"/>
        <end position="1351"/>
    </location>
</feature>
<feature type="domain" description="C2H2-type" evidence="3">
    <location>
        <begin position="1235"/>
        <end position="1263"/>
    </location>
</feature>
<dbReference type="Pfam" id="PF00096">
    <property type="entry name" value="zf-C2H2"/>
    <property type="match status" value="1"/>
</dbReference>
<feature type="compositionally biased region" description="Basic and acidic residues" evidence="2">
    <location>
        <begin position="1078"/>
        <end position="1102"/>
    </location>
</feature>
<dbReference type="Gene3D" id="3.30.160.60">
    <property type="entry name" value="Classic Zinc Finger"/>
    <property type="match status" value="9"/>
</dbReference>
<keyword evidence="1" id="KW-0479">Metal-binding</keyword>
<dbReference type="PROSITE" id="PS50157">
    <property type="entry name" value="ZINC_FINGER_C2H2_2"/>
    <property type="match status" value="10"/>
</dbReference>
<keyword evidence="5" id="KW-1185">Reference proteome</keyword>
<dbReference type="GO" id="GO:0001228">
    <property type="term" value="F:DNA-binding transcription activator activity, RNA polymerase II-specific"/>
    <property type="evidence" value="ECO:0007669"/>
    <property type="project" value="TreeGrafter"/>
</dbReference>
<feature type="domain" description="C2H2-type" evidence="3">
    <location>
        <begin position="530"/>
        <end position="557"/>
    </location>
</feature>
<feature type="domain" description="C2H2-type" evidence="3">
    <location>
        <begin position="1029"/>
        <end position="1052"/>
    </location>
</feature>
<dbReference type="EMBL" id="VCGU01000459">
    <property type="protein sequence ID" value="TRY61848.1"/>
    <property type="molecule type" value="Genomic_DNA"/>
</dbReference>
<feature type="compositionally biased region" description="Acidic residues" evidence="2">
    <location>
        <begin position="1161"/>
        <end position="1184"/>
    </location>
</feature>
<feature type="compositionally biased region" description="Low complexity" evidence="2">
    <location>
        <begin position="1057"/>
        <end position="1073"/>
    </location>
</feature>